<keyword evidence="5" id="KW-1185">Reference proteome</keyword>
<evidence type="ECO:0000256" key="1">
    <source>
        <dbReference type="ARBA" id="ARBA00008857"/>
    </source>
</evidence>
<dbReference type="InterPro" id="IPR038488">
    <property type="entry name" value="Integrase_DNA-bd_sf"/>
</dbReference>
<dbReference type="InterPro" id="IPR025166">
    <property type="entry name" value="Integrase_DNA_bind_dom"/>
</dbReference>
<accession>A0A1M6RC68</accession>
<organism evidence="4 5">
    <name type="scientific">Muricoccus roseus</name>
    <dbReference type="NCBI Taxonomy" id="198092"/>
    <lineage>
        <taxon>Bacteria</taxon>
        <taxon>Pseudomonadati</taxon>
        <taxon>Pseudomonadota</taxon>
        <taxon>Alphaproteobacteria</taxon>
        <taxon>Acetobacterales</taxon>
        <taxon>Roseomonadaceae</taxon>
        <taxon>Muricoccus</taxon>
    </lineage>
</organism>
<dbReference type="GO" id="GO:0015074">
    <property type="term" value="P:DNA integration"/>
    <property type="evidence" value="ECO:0007669"/>
    <property type="project" value="UniProtKB-KW"/>
</dbReference>
<dbReference type="Pfam" id="PF13356">
    <property type="entry name" value="Arm-DNA-bind_3"/>
    <property type="match status" value="1"/>
</dbReference>
<dbReference type="Proteomes" id="UP000184387">
    <property type="component" value="Unassembled WGS sequence"/>
</dbReference>
<sequence>MLTDKQVKAALGRDKPYRLSDGDGLHLRVLPSGARLWQFRYRVLGAEKTLSLGQYPEVTLAEARDGRARAREALRQGRDPHGC</sequence>
<feature type="domain" description="Integrase DNA-binding" evidence="3">
    <location>
        <begin position="2"/>
        <end position="81"/>
    </location>
</feature>
<dbReference type="InterPro" id="IPR050808">
    <property type="entry name" value="Phage_Integrase"/>
</dbReference>
<gene>
    <name evidence="4" type="ORF">SAMN02745194_04636</name>
</gene>
<dbReference type="AlphaFoldDB" id="A0A1M6RC68"/>
<protein>
    <recommendedName>
        <fullName evidence="3">Integrase DNA-binding domain-containing protein</fullName>
    </recommendedName>
</protein>
<evidence type="ECO:0000313" key="5">
    <source>
        <dbReference type="Proteomes" id="UP000184387"/>
    </source>
</evidence>
<dbReference type="RefSeq" id="WP_217659744.1">
    <property type="nucleotide sequence ID" value="NZ_FQZF01000042.1"/>
</dbReference>
<evidence type="ECO:0000256" key="2">
    <source>
        <dbReference type="ARBA" id="ARBA00022908"/>
    </source>
</evidence>
<evidence type="ECO:0000259" key="3">
    <source>
        <dbReference type="Pfam" id="PF13356"/>
    </source>
</evidence>
<dbReference type="Gene3D" id="3.30.160.390">
    <property type="entry name" value="Integrase, DNA-binding domain"/>
    <property type="match status" value="1"/>
</dbReference>
<name>A0A1M6RC68_9PROT</name>
<proteinExistence type="inferred from homology"/>
<reference evidence="4 5" key="1">
    <citation type="submission" date="2016-11" db="EMBL/GenBank/DDBJ databases">
        <authorList>
            <person name="Jaros S."/>
            <person name="Januszkiewicz K."/>
            <person name="Wedrychowicz H."/>
        </authorList>
    </citation>
    <scope>NUCLEOTIDE SEQUENCE [LARGE SCALE GENOMIC DNA]</scope>
    <source>
        <strain evidence="4 5">DSM 14916</strain>
    </source>
</reference>
<evidence type="ECO:0000313" key="4">
    <source>
        <dbReference type="EMBL" id="SHK30059.1"/>
    </source>
</evidence>
<dbReference type="EMBL" id="FQZF01000042">
    <property type="protein sequence ID" value="SHK30059.1"/>
    <property type="molecule type" value="Genomic_DNA"/>
</dbReference>
<keyword evidence="2" id="KW-0229">DNA integration</keyword>
<dbReference type="PANTHER" id="PTHR30629">
    <property type="entry name" value="PROPHAGE INTEGRASE"/>
    <property type="match status" value="1"/>
</dbReference>
<dbReference type="PANTHER" id="PTHR30629:SF2">
    <property type="entry name" value="PROPHAGE INTEGRASE INTS-RELATED"/>
    <property type="match status" value="1"/>
</dbReference>
<comment type="similarity">
    <text evidence="1">Belongs to the 'phage' integrase family.</text>
</comment>